<dbReference type="CDD" id="cd07344">
    <property type="entry name" value="M48_yhfN_like"/>
    <property type="match status" value="1"/>
</dbReference>
<dbReference type="Pfam" id="PF01863">
    <property type="entry name" value="YgjP-like"/>
    <property type="match status" value="1"/>
</dbReference>
<dbReference type="Gene3D" id="3.30.2010.10">
    <property type="entry name" value="Metalloproteases ('zincins'), catalytic domain"/>
    <property type="match status" value="1"/>
</dbReference>
<dbReference type="Proteomes" id="UP000287853">
    <property type="component" value="Unassembled WGS sequence"/>
</dbReference>
<dbReference type="EMBL" id="MTKO01000070">
    <property type="protein sequence ID" value="RWX46041.1"/>
    <property type="molecule type" value="Genomic_DNA"/>
</dbReference>
<feature type="domain" description="YgjP-like metallopeptidase" evidence="1">
    <location>
        <begin position="32"/>
        <end position="252"/>
    </location>
</feature>
<name>A0A444IYQ4_9BACT</name>
<comment type="caution">
    <text evidence="2">The sequence shown here is derived from an EMBL/GenBank/DDBJ whole genome shotgun (WGS) entry which is preliminary data.</text>
</comment>
<sequence length="256" mass="29907">MKAVHQVHQHSRHSVLYGQKTIAFSLLYCERKTMEIAVHPDNTVVVKAPVQSDIALIEKKIRQRARWILKQLNYFKQFVPKTPARCYVNGETHLYLGKQYRLKLVKGSENSVKLSRGFFHVTSRDELTSETARRLLHQWYLEKARLQFAASMDRCWQKMGRLGIDTMNKPMLAVPSTPPRLSIKRMHKRWGSLSGKGTVTLNTDLIRAPQACIDYVVTHELCHLQYHHHSSEFYRLLDTVMPDWKEIKHTLELCMV</sequence>
<dbReference type="PANTHER" id="PTHR30399:SF1">
    <property type="entry name" value="UTP PYROPHOSPHATASE"/>
    <property type="match status" value="1"/>
</dbReference>
<proteinExistence type="predicted"/>
<organism evidence="2 3">
    <name type="scientific">Candidatus Electrothrix aarhusensis</name>
    <dbReference type="NCBI Taxonomy" id="1859131"/>
    <lineage>
        <taxon>Bacteria</taxon>
        <taxon>Pseudomonadati</taxon>
        <taxon>Thermodesulfobacteriota</taxon>
        <taxon>Desulfobulbia</taxon>
        <taxon>Desulfobulbales</taxon>
        <taxon>Desulfobulbaceae</taxon>
        <taxon>Candidatus Electrothrix</taxon>
    </lineage>
</organism>
<dbReference type="InterPro" id="IPR053136">
    <property type="entry name" value="UTP_pyrophosphatase-like"/>
</dbReference>
<gene>
    <name evidence="2" type="ORF">H206_00111</name>
</gene>
<reference evidence="2 3" key="1">
    <citation type="submission" date="2017-01" db="EMBL/GenBank/DDBJ databases">
        <title>The cable genome- insights into the physiology and evolution of filamentous bacteria capable of sulfide oxidation via long distance electron transfer.</title>
        <authorList>
            <person name="Schreiber L."/>
            <person name="Bjerg J.T."/>
            <person name="Boggild A."/>
            <person name="Van De Vossenberg J."/>
            <person name="Meysman F."/>
            <person name="Nielsen L.P."/>
            <person name="Schramm A."/>
            <person name="Kjeldsen K.U."/>
        </authorList>
    </citation>
    <scope>NUCLEOTIDE SEQUENCE [LARGE SCALE GENOMIC DNA]</scope>
    <source>
        <strain evidence="2">MCF</strain>
    </source>
</reference>
<evidence type="ECO:0000259" key="1">
    <source>
        <dbReference type="Pfam" id="PF01863"/>
    </source>
</evidence>
<protein>
    <recommendedName>
        <fullName evidence="1">YgjP-like metallopeptidase domain-containing protein</fullName>
    </recommendedName>
</protein>
<evidence type="ECO:0000313" key="2">
    <source>
        <dbReference type="EMBL" id="RWX46041.1"/>
    </source>
</evidence>
<keyword evidence="3" id="KW-1185">Reference proteome</keyword>
<dbReference type="PANTHER" id="PTHR30399">
    <property type="entry name" value="UNCHARACTERIZED PROTEIN YGJP"/>
    <property type="match status" value="1"/>
</dbReference>
<dbReference type="InterPro" id="IPR002725">
    <property type="entry name" value="YgjP-like_metallopeptidase"/>
</dbReference>
<accession>A0A444IYQ4</accession>
<evidence type="ECO:0000313" key="3">
    <source>
        <dbReference type="Proteomes" id="UP000287853"/>
    </source>
</evidence>
<dbReference type="AlphaFoldDB" id="A0A444IYQ4"/>